<dbReference type="EMBL" id="CP017258">
    <property type="protein sequence ID" value="AQW87148.1"/>
    <property type="molecule type" value="Genomic_DNA"/>
</dbReference>
<dbReference type="Proteomes" id="UP000190868">
    <property type="component" value="Chromosome"/>
</dbReference>
<gene>
    <name evidence="1" type="ORF">CPIN18021_0301</name>
</gene>
<organism evidence="1 2">
    <name type="scientific">Campylobacter pinnipediorum subsp. caledonicus</name>
    <dbReference type="NCBI Taxonomy" id="1874362"/>
    <lineage>
        <taxon>Bacteria</taxon>
        <taxon>Pseudomonadati</taxon>
        <taxon>Campylobacterota</taxon>
        <taxon>Epsilonproteobacteria</taxon>
        <taxon>Campylobacterales</taxon>
        <taxon>Campylobacteraceae</taxon>
        <taxon>Campylobacter</taxon>
    </lineage>
</organism>
<evidence type="ECO:0000313" key="2">
    <source>
        <dbReference type="Proteomes" id="UP000190868"/>
    </source>
</evidence>
<sequence length="146" mass="16716">MAKATEALLNTEKEQEIKNIWNALNQNNDLFEQKIKVTGLKLQEGKEKIDKDGNILTDEFGEPQKWDNTYRLSYVSLNSGGEHSTRITQEQYLNLKLDEVYIASGSIKYVLYKDAYNTTPTVVFEKFTPASELFVTAMLKLEGLKK</sequence>
<dbReference type="AlphaFoldDB" id="A0A1S6U5V1"/>
<accession>A0A1S6U5V1</accession>
<protein>
    <submittedName>
        <fullName evidence="1">Uncharacterized protein</fullName>
    </submittedName>
</protein>
<name>A0A1S6U5V1_9BACT</name>
<proteinExistence type="predicted"/>
<reference evidence="2" key="1">
    <citation type="submission" date="2016-09" db="EMBL/GenBank/DDBJ databases">
        <title>Comparative genomics of the Campylobacter concisus group.</title>
        <authorList>
            <person name="Miller W.G."/>
            <person name="Yee E."/>
            <person name="Chapman M.H."/>
            <person name="Huynh S."/>
            <person name="Bono J.L."/>
            <person name="On S.L.W."/>
            <person name="StLeger J."/>
            <person name="Foster G."/>
            <person name="Parker C.T."/>
        </authorList>
    </citation>
    <scope>NUCLEOTIDE SEQUENCE [LARGE SCALE GENOMIC DNA]</scope>
    <source>
        <strain evidence="2">RM18021</strain>
    </source>
</reference>
<keyword evidence="2" id="KW-1185">Reference proteome</keyword>
<evidence type="ECO:0000313" key="1">
    <source>
        <dbReference type="EMBL" id="AQW87148.1"/>
    </source>
</evidence>
<dbReference type="RefSeq" id="WP_078424255.1">
    <property type="nucleotide sequence ID" value="NZ_CP017258.1"/>
</dbReference>